<evidence type="ECO:0000313" key="2">
    <source>
        <dbReference type="EMBL" id="RNI34853.1"/>
    </source>
</evidence>
<evidence type="ECO:0000256" key="1">
    <source>
        <dbReference type="SAM" id="SignalP"/>
    </source>
</evidence>
<dbReference type="Proteomes" id="UP000267223">
    <property type="component" value="Unassembled WGS sequence"/>
</dbReference>
<dbReference type="EMBL" id="RJJR01000012">
    <property type="protein sequence ID" value="RNI34853.1"/>
    <property type="molecule type" value="Genomic_DNA"/>
</dbReference>
<feature type="signal peptide" evidence="1">
    <location>
        <begin position="1"/>
        <end position="21"/>
    </location>
</feature>
<feature type="chain" id="PRO_5018320898" description="DNA-binding protein" evidence="1">
    <location>
        <begin position="22"/>
        <end position="255"/>
    </location>
</feature>
<proteinExistence type="predicted"/>
<dbReference type="PANTHER" id="PTHR36848">
    <property type="entry name" value="DNA-BINDING PROTEIN (PUTATIVE SECRETED PROTEIN)-RELATED"/>
    <property type="match status" value="1"/>
</dbReference>
<gene>
    <name evidence="2" type="ORF">EFY79_14325</name>
</gene>
<dbReference type="AlphaFoldDB" id="A0A3M9NC61"/>
<evidence type="ECO:0008006" key="4">
    <source>
        <dbReference type="Google" id="ProtNLM"/>
    </source>
</evidence>
<dbReference type="InterPro" id="IPR053161">
    <property type="entry name" value="Ulvan_degrading_GH"/>
</dbReference>
<keyword evidence="3" id="KW-1185">Reference proteome</keyword>
<dbReference type="OrthoDB" id="9761519at2"/>
<comment type="caution">
    <text evidence="2">The sequence shown here is derived from an EMBL/GenBank/DDBJ whole genome shotgun (WGS) entry which is preliminary data.</text>
</comment>
<reference evidence="2 3" key="1">
    <citation type="submission" date="2018-11" db="EMBL/GenBank/DDBJ databases">
        <title>Draft genome sequence of Ferruginibacter sp. BO-59.</title>
        <authorList>
            <person name="Im W.T."/>
        </authorList>
    </citation>
    <scope>NUCLEOTIDE SEQUENCE [LARGE SCALE GENOMIC DNA]</scope>
    <source>
        <strain evidence="2 3">BO-59</strain>
    </source>
</reference>
<dbReference type="Pfam" id="PF17132">
    <property type="entry name" value="Glyco_hydro_106"/>
    <property type="match status" value="1"/>
</dbReference>
<evidence type="ECO:0000313" key="3">
    <source>
        <dbReference type="Proteomes" id="UP000267223"/>
    </source>
</evidence>
<name>A0A3M9NC61_9BACT</name>
<dbReference type="RefSeq" id="WP_123121407.1">
    <property type="nucleotide sequence ID" value="NZ_RJJR01000012.1"/>
</dbReference>
<accession>A0A3M9NC61</accession>
<sequence length="255" mass="28511">MKKTFLLLFILSGLANFTCFAQLEPGSVFNLKKDFQSPPESAAPWVFWYWYHASVSKEGITADLEAMKESGIAGAYLMTIKGADTAYMHPPVEQLTPEWLDMVNYAFTEAKRLGIKLAMHVSDGFALAGGHGLLRRCQCKKLYGLKSRLEGGKLFNDTLATPETNENYYRDIAVFAYPSPTGKVISSRTEVPLVTTSKAGTNAQFLIDANNTKNFSSTDSCWIKYTFAKPFTCRSVIIHGKTNYFGSRINWLRGY</sequence>
<dbReference type="PANTHER" id="PTHR36848:SF2">
    <property type="entry name" value="SECRETED PROTEIN"/>
    <property type="match status" value="1"/>
</dbReference>
<keyword evidence="1" id="KW-0732">Signal</keyword>
<protein>
    <recommendedName>
        <fullName evidence="4">DNA-binding protein</fullName>
    </recommendedName>
</protein>
<organism evidence="2 3">
    <name type="scientific">Hanamia caeni</name>
    <dbReference type="NCBI Taxonomy" id="2294116"/>
    <lineage>
        <taxon>Bacteria</taxon>
        <taxon>Pseudomonadati</taxon>
        <taxon>Bacteroidota</taxon>
        <taxon>Chitinophagia</taxon>
        <taxon>Chitinophagales</taxon>
        <taxon>Chitinophagaceae</taxon>
        <taxon>Hanamia</taxon>
    </lineage>
</organism>